<dbReference type="InterPro" id="IPR022035">
    <property type="entry name" value="PCIF1_WW"/>
</dbReference>
<evidence type="ECO:0000313" key="2">
    <source>
        <dbReference type="EMBL" id="SDH00874.1"/>
    </source>
</evidence>
<evidence type="ECO:0000259" key="1">
    <source>
        <dbReference type="Pfam" id="PF12237"/>
    </source>
</evidence>
<feature type="domain" description="PCIF1 WW" evidence="1">
    <location>
        <begin position="148"/>
        <end position="272"/>
    </location>
</feature>
<gene>
    <name evidence="2" type="ORF">SAMN04488027_1157</name>
</gene>
<dbReference type="Pfam" id="PF12237">
    <property type="entry name" value="PCIF1_WW"/>
    <property type="match status" value="1"/>
</dbReference>
<reference evidence="2 3" key="1">
    <citation type="submission" date="2016-10" db="EMBL/GenBank/DDBJ databases">
        <authorList>
            <person name="de Groot N.N."/>
        </authorList>
    </citation>
    <scope>NUCLEOTIDE SEQUENCE [LARGE SCALE GENOMIC DNA]</scope>
    <source>
        <strain evidence="2 3">DSM 19803</strain>
    </source>
</reference>
<protein>
    <submittedName>
        <fullName evidence="2">Phosphorylated CTD interacting factor 1 WW domain-containing protein</fullName>
    </submittedName>
</protein>
<dbReference type="PANTHER" id="PTHR21727:SF0">
    <property type="entry name" value="MRNA (2'-O-METHYLADENOSINE-N(6)-)-METHYLTRANSFERASE"/>
    <property type="match status" value="1"/>
</dbReference>
<dbReference type="GO" id="GO:0016422">
    <property type="term" value="F:mRNA (2'-O-methyladenosine-N6-)-methyltransferase activity"/>
    <property type="evidence" value="ECO:0007669"/>
    <property type="project" value="InterPro"/>
</dbReference>
<dbReference type="AlphaFoldDB" id="A0A1G7YWQ4"/>
<dbReference type="RefSeq" id="WP_093369595.1">
    <property type="nucleotide sequence ID" value="NZ_FNCW01000015.1"/>
</dbReference>
<evidence type="ECO:0000313" key="3">
    <source>
        <dbReference type="Proteomes" id="UP000199296"/>
    </source>
</evidence>
<organism evidence="2 3">
    <name type="scientific">Psychroflexus sediminis</name>
    <dbReference type="NCBI Taxonomy" id="470826"/>
    <lineage>
        <taxon>Bacteria</taxon>
        <taxon>Pseudomonadati</taxon>
        <taxon>Bacteroidota</taxon>
        <taxon>Flavobacteriia</taxon>
        <taxon>Flavobacteriales</taxon>
        <taxon>Flavobacteriaceae</taxon>
        <taxon>Psychroflexus</taxon>
    </lineage>
</organism>
<dbReference type="OrthoDB" id="1405194at2"/>
<keyword evidence="3" id="KW-1185">Reference proteome</keyword>
<sequence>MNSYTVASEVITEYQHWALSQKVLNKFFAYLSPKAKRSQVKAGLENTLMNLLFSQQTSGADLFMKADTAAITSGFGYADVSLNHKEAEACLKLIKNTFSNTSENFTDLEIIKINSNALEAGDFKLKRNQYIDKAFNFVRSKTDEETAANAVLRSALRYASIYAETRHIGPPQRVYDLFYDWGIRNEGFASPFNARLLGKPGAQFYSLFKDTDEIFGSAGSFFNLDQPKNPGQWCLDPPFTTELMTKVDSILKDWLATYTDLCVLLIIPESHTPANRPDETVTLKKDIHYYEGLEGVLKALPVNVCIHRYGNLEGFSEEAILRGYSK</sequence>
<dbReference type="Proteomes" id="UP000199296">
    <property type="component" value="Unassembled WGS sequence"/>
</dbReference>
<proteinExistence type="predicted"/>
<dbReference type="GO" id="GO:0099122">
    <property type="term" value="F:RNA polymerase II C-terminal domain binding"/>
    <property type="evidence" value="ECO:0007669"/>
    <property type="project" value="InterPro"/>
</dbReference>
<dbReference type="EMBL" id="FNCW01000015">
    <property type="protein sequence ID" value="SDH00874.1"/>
    <property type="molecule type" value="Genomic_DNA"/>
</dbReference>
<dbReference type="InterPro" id="IPR039881">
    <property type="entry name" value="PCIF1-like"/>
</dbReference>
<name>A0A1G7YWQ4_9FLAO</name>
<dbReference type="STRING" id="470826.SAMN04488027_1157"/>
<accession>A0A1G7YWQ4</accession>
<dbReference type="PANTHER" id="PTHR21727">
    <property type="entry name" value="PHOSPHORYLATED CTD INTERACTING FACTOR 1"/>
    <property type="match status" value="1"/>
</dbReference>